<gene>
    <name evidence="1" type="ORF">EUBDOL_00262</name>
</gene>
<name>A8R8C8_9FIRM</name>
<reference evidence="1 2" key="2">
    <citation type="submission" date="2007-09" db="EMBL/GenBank/DDBJ databases">
        <authorList>
            <person name="Fulton L."/>
            <person name="Clifton S."/>
            <person name="Fulton B."/>
            <person name="Xu J."/>
            <person name="Minx P."/>
            <person name="Pepin K.H."/>
            <person name="Johnson M."/>
            <person name="Thiruvilangam P."/>
            <person name="Bhonagiri V."/>
            <person name="Nash W.E."/>
            <person name="Mardis E.R."/>
            <person name="Wilson R.K."/>
        </authorList>
    </citation>
    <scope>NUCLEOTIDE SEQUENCE [LARGE SCALE GENOMIC DNA]</scope>
    <source>
        <strain evidence="1 2">DSM 3991</strain>
    </source>
</reference>
<dbReference type="HOGENOM" id="CLU_3343796_0_0_9"/>
<accession>A8R8C8</accession>
<comment type="caution">
    <text evidence="1">The sequence shown here is derived from an EMBL/GenBank/DDBJ whole genome shotgun (WGS) entry which is preliminary data.</text>
</comment>
<dbReference type="STRING" id="428127.EUBDOL_00262"/>
<evidence type="ECO:0000313" key="2">
    <source>
        <dbReference type="Proteomes" id="UP000004090"/>
    </source>
</evidence>
<evidence type="ECO:0000313" key="1">
    <source>
        <dbReference type="EMBL" id="EDP12168.1"/>
    </source>
</evidence>
<protein>
    <submittedName>
        <fullName evidence="1">Uncharacterized protein</fullName>
    </submittedName>
</protein>
<dbReference type="EMBL" id="ABAW02000011">
    <property type="protein sequence ID" value="EDP12168.1"/>
    <property type="molecule type" value="Genomic_DNA"/>
</dbReference>
<organism evidence="1 2">
    <name type="scientific">Amedibacillus dolichus DSM 3991</name>
    <dbReference type="NCBI Taxonomy" id="428127"/>
    <lineage>
        <taxon>Bacteria</taxon>
        <taxon>Bacillati</taxon>
        <taxon>Bacillota</taxon>
        <taxon>Erysipelotrichia</taxon>
        <taxon>Erysipelotrichales</taxon>
        <taxon>Erysipelotrichaceae</taxon>
        <taxon>Amedibacillus</taxon>
    </lineage>
</organism>
<proteinExistence type="predicted"/>
<dbReference type="AlphaFoldDB" id="A8R8C8"/>
<reference evidence="1 2" key="1">
    <citation type="submission" date="2007-09" db="EMBL/GenBank/DDBJ databases">
        <title>Draft genome sequence of Eubacterium dolichum (DSM 3991).</title>
        <authorList>
            <person name="Sudarsanam P."/>
            <person name="Ley R."/>
            <person name="Guruge J."/>
            <person name="Turnbaugh P.J."/>
            <person name="Mahowald M."/>
            <person name="Liep D."/>
            <person name="Gordon J."/>
        </authorList>
    </citation>
    <scope>NUCLEOTIDE SEQUENCE [LARGE SCALE GENOMIC DNA]</scope>
    <source>
        <strain evidence="1 2">DSM 3991</strain>
    </source>
</reference>
<sequence length="37" mass="4396">MNRLLFISMNPECYLYVKKGILLLIYVSDRIPFDIFG</sequence>
<dbReference type="Proteomes" id="UP000004090">
    <property type="component" value="Unassembled WGS sequence"/>
</dbReference>